<protein>
    <submittedName>
        <fullName evidence="2">Helix-turn-helix protein</fullName>
    </submittedName>
</protein>
<dbReference type="SUPFAM" id="SSF47413">
    <property type="entry name" value="lambda repressor-like DNA-binding domains"/>
    <property type="match status" value="1"/>
</dbReference>
<proteinExistence type="predicted"/>
<feature type="domain" description="HTH cro/C1-type" evidence="1">
    <location>
        <begin position="17"/>
        <end position="71"/>
    </location>
</feature>
<dbReference type="EMBL" id="AONG01000006">
    <property type="protein sequence ID" value="KIQ70196.1"/>
    <property type="molecule type" value="Genomic_DNA"/>
</dbReference>
<dbReference type="Pfam" id="PF01381">
    <property type="entry name" value="HTH_3"/>
    <property type="match status" value="1"/>
</dbReference>
<evidence type="ECO:0000259" key="1">
    <source>
        <dbReference type="PROSITE" id="PS50943"/>
    </source>
</evidence>
<dbReference type="CDD" id="cd00093">
    <property type="entry name" value="HTH_XRE"/>
    <property type="match status" value="1"/>
</dbReference>
<dbReference type="InterPro" id="IPR010982">
    <property type="entry name" value="Lambda_DNA-bd_dom_sf"/>
</dbReference>
<accession>A0A0D0PFV7</accession>
<dbReference type="InterPro" id="IPR001387">
    <property type="entry name" value="Cro/C1-type_HTH"/>
</dbReference>
<name>A0A0D0PFV7_9RHOB</name>
<dbReference type="PROSITE" id="PS50943">
    <property type="entry name" value="HTH_CROC1"/>
    <property type="match status" value="1"/>
</dbReference>
<keyword evidence="3" id="KW-1185">Reference proteome</keyword>
<dbReference type="RefSeq" id="WP_018302933.1">
    <property type="nucleotide sequence ID" value="NZ_KB902288.1"/>
</dbReference>
<evidence type="ECO:0000313" key="3">
    <source>
        <dbReference type="Proteomes" id="UP000035100"/>
    </source>
</evidence>
<sequence length="83" mass="9053">MAGAVSSEAYKSLRAILVQERRRSGLSQARLAERLGKPPSYVAKYELGERRLDMIETLVVLTVLGADISAIVGELLPDLPETL</sequence>
<dbReference type="STRING" id="1123501.Wenmar_01155"/>
<organism evidence="2 3">
    <name type="scientific">Wenxinia marina DSM 24838</name>
    <dbReference type="NCBI Taxonomy" id="1123501"/>
    <lineage>
        <taxon>Bacteria</taxon>
        <taxon>Pseudomonadati</taxon>
        <taxon>Pseudomonadota</taxon>
        <taxon>Alphaproteobacteria</taxon>
        <taxon>Rhodobacterales</taxon>
        <taxon>Roseobacteraceae</taxon>
        <taxon>Wenxinia</taxon>
    </lineage>
</organism>
<evidence type="ECO:0000313" key="2">
    <source>
        <dbReference type="EMBL" id="KIQ70196.1"/>
    </source>
</evidence>
<dbReference type="OrthoDB" id="9803379at2"/>
<dbReference type="GO" id="GO:0003677">
    <property type="term" value="F:DNA binding"/>
    <property type="evidence" value="ECO:0007669"/>
    <property type="project" value="InterPro"/>
</dbReference>
<comment type="caution">
    <text evidence="2">The sequence shown here is derived from an EMBL/GenBank/DDBJ whole genome shotgun (WGS) entry which is preliminary data.</text>
</comment>
<dbReference type="Gene3D" id="1.10.260.40">
    <property type="entry name" value="lambda repressor-like DNA-binding domains"/>
    <property type="match status" value="1"/>
</dbReference>
<dbReference type="AlphaFoldDB" id="A0A0D0PFV7"/>
<reference evidence="2 3" key="1">
    <citation type="submission" date="2013-01" db="EMBL/GenBank/DDBJ databases">
        <authorList>
            <person name="Fiebig A."/>
            <person name="Goeker M."/>
            <person name="Klenk H.-P.P."/>
        </authorList>
    </citation>
    <scope>NUCLEOTIDE SEQUENCE [LARGE SCALE GENOMIC DNA]</scope>
    <source>
        <strain evidence="2 3">DSM 24838</strain>
    </source>
</reference>
<dbReference type="SMART" id="SM00530">
    <property type="entry name" value="HTH_XRE"/>
    <property type="match status" value="1"/>
</dbReference>
<dbReference type="Proteomes" id="UP000035100">
    <property type="component" value="Unassembled WGS sequence"/>
</dbReference>
<gene>
    <name evidence="2" type="ORF">Wenmar_01155</name>
</gene>
<dbReference type="eggNOG" id="COG1396">
    <property type="taxonomic scope" value="Bacteria"/>
</dbReference>